<feature type="compositionally biased region" description="Polar residues" evidence="1">
    <location>
        <begin position="329"/>
        <end position="340"/>
    </location>
</feature>
<feature type="compositionally biased region" description="Low complexity" evidence="1">
    <location>
        <begin position="70"/>
        <end position="79"/>
    </location>
</feature>
<reference evidence="2 3" key="1">
    <citation type="submission" date="2015-10" db="EMBL/GenBank/DDBJ databases">
        <title>Draft genomes sequences of Candida glabrata isolates 1A, 1B, 2A, 2B, 3A and 3B.</title>
        <authorList>
            <person name="Haavelsrud O.E."/>
            <person name="Gaustad P."/>
        </authorList>
    </citation>
    <scope>NUCLEOTIDE SEQUENCE [LARGE SCALE GENOMIC DNA]</scope>
    <source>
        <strain evidence="2">910700640</strain>
    </source>
</reference>
<accession>A0A0W0E6H2</accession>
<comment type="caution">
    <text evidence="2">The sequence shown here is derived from an EMBL/GenBank/DDBJ whole genome shotgun (WGS) entry which is preliminary data.</text>
</comment>
<feature type="compositionally biased region" description="Polar residues" evidence="1">
    <location>
        <begin position="241"/>
        <end position="250"/>
    </location>
</feature>
<dbReference type="OMA" id="FKLFWEL"/>
<evidence type="ECO:0000313" key="2">
    <source>
        <dbReference type="EMBL" id="KTB10160.1"/>
    </source>
</evidence>
<dbReference type="PhylomeDB" id="A0A0W0E6H2"/>
<gene>
    <name evidence="2" type="ORF">AO440_003220</name>
</gene>
<proteinExistence type="predicted"/>
<feature type="compositionally biased region" description="Basic and acidic residues" evidence="1">
    <location>
        <begin position="434"/>
        <end position="448"/>
    </location>
</feature>
<feature type="compositionally biased region" description="Basic and acidic residues" evidence="1">
    <location>
        <begin position="397"/>
        <end position="419"/>
    </location>
</feature>
<name>A0A0W0E6H2_CANGB</name>
<feature type="compositionally biased region" description="Gly residues" evidence="1">
    <location>
        <begin position="349"/>
        <end position="364"/>
    </location>
</feature>
<dbReference type="VEuPathDB" id="FungiDB:GVI51_J10417"/>
<dbReference type="AlphaFoldDB" id="A0A0W0E6H2"/>
<feature type="region of interest" description="Disordered" evidence="1">
    <location>
        <begin position="257"/>
        <end position="469"/>
    </location>
</feature>
<dbReference type="VEuPathDB" id="FungiDB:B1J91_J10582g"/>
<organism evidence="2 3">
    <name type="scientific">Candida glabrata</name>
    <name type="common">Yeast</name>
    <name type="synonym">Torulopsis glabrata</name>
    <dbReference type="NCBI Taxonomy" id="5478"/>
    <lineage>
        <taxon>Eukaryota</taxon>
        <taxon>Fungi</taxon>
        <taxon>Dikarya</taxon>
        <taxon>Ascomycota</taxon>
        <taxon>Saccharomycotina</taxon>
        <taxon>Saccharomycetes</taxon>
        <taxon>Saccharomycetales</taxon>
        <taxon>Saccharomycetaceae</taxon>
        <taxon>Nakaseomyces</taxon>
    </lineage>
</organism>
<feature type="compositionally biased region" description="Low complexity" evidence="1">
    <location>
        <begin position="314"/>
        <end position="328"/>
    </location>
</feature>
<feature type="compositionally biased region" description="Low complexity" evidence="1">
    <location>
        <begin position="365"/>
        <end position="377"/>
    </location>
</feature>
<protein>
    <submittedName>
        <fullName evidence="2">Protein PSP2</fullName>
    </submittedName>
</protein>
<evidence type="ECO:0000313" key="3">
    <source>
        <dbReference type="Proteomes" id="UP000054886"/>
    </source>
</evidence>
<dbReference type="Proteomes" id="UP000054886">
    <property type="component" value="Unassembled WGS sequence"/>
</dbReference>
<dbReference type="EMBL" id="LLZZ01000064">
    <property type="protein sequence ID" value="KTB10160.1"/>
    <property type="molecule type" value="Genomic_DNA"/>
</dbReference>
<feature type="region of interest" description="Disordered" evidence="1">
    <location>
        <begin position="231"/>
        <end position="250"/>
    </location>
</feature>
<feature type="region of interest" description="Disordered" evidence="1">
    <location>
        <begin position="52"/>
        <end position="86"/>
    </location>
</feature>
<feature type="compositionally biased region" description="Polar residues" evidence="1">
    <location>
        <begin position="257"/>
        <end position="290"/>
    </location>
</feature>
<feature type="compositionally biased region" description="Basic and acidic residues" evidence="1">
    <location>
        <begin position="292"/>
        <end position="313"/>
    </location>
</feature>
<sequence length="469" mass="52083">MSKKLSLEEFLGDGILGESVWNEDEINLDAINNTTNLDILKTKSTEHGNARTPHFGPGMNGPGGPGGSSGSMQSPSMGGRVHAPPTNVNPNADYVVTGPPYIIKFSNLPPRFSEFDIKDLFQAKSTQYVKFKLFWELNKNPSIDTMKNGTVFEKNFKKNWKVAFVELFTARDMDKILKFWSTPLKELYNILLTPGEFPDFKEYIAKATLITDPNDDPAKPHLEKELELQKEEKLKEKKTSPVPTTNKPSYSQILEKSLNSPSPAATPLSGGSSVINQSGHTMQHGDNLSKYSKHETNDSDDELSKNFEDKVNFDDNQSSSNDNNDGSQAGSYNGNYNNYKRGSSRGSYNRGGRGNFNGRGGNRGGYNSRGNFNNRGGYHNRDGANKDQQRTNSYGNRQDRKDNYSKNDDERSNSNKSDNDSLSGLFKPASDFLRGSDDRNSSRGDRGRGGRGSHRGGRFSTRGQGTNRF</sequence>
<feature type="compositionally biased region" description="Basic and acidic residues" evidence="1">
    <location>
        <begin position="379"/>
        <end position="389"/>
    </location>
</feature>
<dbReference type="VEuPathDB" id="FungiDB:GWK60_J10395"/>
<dbReference type="GO" id="GO:0003676">
    <property type="term" value="F:nucleic acid binding"/>
    <property type="evidence" value="ECO:0007669"/>
    <property type="project" value="InterPro"/>
</dbReference>
<dbReference type="SUPFAM" id="SSF54928">
    <property type="entry name" value="RNA-binding domain, RBD"/>
    <property type="match status" value="1"/>
</dbReference>
<feature type="compositionally biased region" description="Gly residues" evidence="1">
    <location>
        <begin position="58"/>
        <end position="69"/>
    </location>
</feature>
<dbReference type="InterPro" id="IPR035979">
    <property type="entry name" value="RBD_domain_sf"/>
</dbReference>
<dbReference type="VEuPathDB" id="FungiDB:CAGL0J10582g"/>
<dbReference type="GO" id="GO:0000932">
    <property type="term" value="C:P-body"/>
    <property type="evidence" value="ECO:0007669"/>
    <property type="project" value="EnsemblFungi"/>
</dbReference>
<evidence type="ECO:0000256" key="1">
    <source>
        <dbReference type="SAM" id="MobiDB-lite"/>
    </source>
</evidence>